<dbReference type="Gene3D" id="2.40.10.120">
    <property type="match status" value="1"/>
</dbReference>
<dbReference type="GO" id="GO:0006508">
    <property type="term" value="P:proteolysis"/>
    <property type="evidence" value="ECO:0007669"/>
    <property type="project" value="UniProtKB-KW"/>
</dbReference>
<dbReference type="InterPro" id="IPR009003">
    <property type="entry name" value="Peptidase_S1_PA"/>
</dbReference>
<proteinExistence type="predicted"/>
<dbReference type="Pfam" id="PF13414">
    <property type="entry name" value="TPR_11"/>
    <property type="match status" value="2"/>
</dbReference>
<dbReference type="GO" id="GO:0004252">
    <property type="term" value="F:serine-type endopeptidase activity"/>
    <property type="evidence" value="ECO:0007669"/>
    <property type="project" value="InterPro"/>
</dbReference>
<evidence type="ECO:0000313" key="4">
    <source>
        <dbReference type="EMBL" id="TET45136.1"/>
    </source>
</evidence>
<evidence type="ECO:0000256" key="1">
    <source>
        <dbReference type="ARBA" id="ARBA00022737"/>
    </source>
</evidence>
<feature type="repeat" description="TPR" evidence="3">
    <location>
        <begin position="278"/>
        <end position="311"/>
    </location>
</feature>
<dbReference type="Pfam" id="PF13365">
    <property type="entry name" value="Trypsin_2"/>
    <property type="match status" value="1"/>
</dbReference>
<keyword evidence="2 3" id="KW-0802">TPR repeat</keyword>
<dbReference type="EMBL" id="SOJN01000094">
    <property type="protein sequence ID" value="TET45136.1"/>
    <property type="molecule type" value="Genomic_DNA"/>
</dbReference>
<dbReference type="PROSITE" id="PS50005">
    <property type="entry name" value="TPR"/>
    <property type="match status" value="4"/>
</dbReference>
<dbReference type="PANTHER" id="PTHR44943">
    <property type="entry name" value="CELLULOSE SYNTHASE OPERON PROTEIN C"/>
    <property type="match status" value="1"/>
</dbReference>
<evidence type="ECO:0000256" key="3">
    <source>
        <dbReference type="PROSITE-ProRule" id="PRU00339"/>
    </source>
</evidence>
<dbReference type="SUPFAM" id="SSF50494">
    <property type="entry name" value="Trypsin-like serine proteases"/>
    <property type="match status" value="1"/>
</dbReference>
<dbReference type="PROSITE" id="PS50293">
    <property type="entry name" value="TPR_REGION"/>
    <property type="match status" value="1"/>
</dbReference>
<keyword evidence="1" id="KW-0677">Repeat</keyword>
<comment type="caution">
    <text evidence="4">The sequence shown here is derived from an EMBL/GenBank/DDBJ whole genome shotgun (WGS) entry which is preliminary data.</text>
</comment>
<dbReference type="AlphaFoldDB" id="A0A523URF7"/>
<feature type="repeat" description="TPR" evidence="3">
    <location>
        <begin position="380"/>
        <end position="413"/>
    </location>
</feature>
<dbReference type="SUPFAM" id="SSF48452">
    <property type="entry name" value="TPR-like"/>
    <property type="match status" value="1"/>
</dbReference>
<dbReference type="PANTHER" id="PTHR44943:SF8">
    <property type="entry name" value="TPR REPEAT-CONTAINING PROTEIN MJ0263"/>
    <property type="match status" value="1"/>
</dbReference>
<protein>
    <submittedName>
        <fullName evidence="4">Serine protease</fullName>
    </submittedName>
</protein>
<dbReference type="PRINTS" id="PR00834">
    <property type="entry name" value="PROTEASES2C"/>
</dbReference>
<dbReference type="InterPro" id="IPR051685">
    <property type="entry name" value="Ycf3/AcsC/BcsC/TPR_MFPF"/>
</dbReference>
<feature type="repeat" description="TPR" evidence="3">
    <location>
        <begin position="346"/>
        <end position="379"/>
    </location>
</feature>
<dbReference type="InterPro" id="IPR011990">
    <property type="entry name" value="TPR-like_helical_dom_sf"/>
</dbReference>
<keyword evidence="4" id="KW-0378">Hydrolase</keyword>
<dbReference type="InterPro" id="IPR019734">
    <property type="entry name" value="TPR_rpt"/>
</dbReference>
<dbReference type="InterPro" id="IPR001940">
    <property type="entry name" value="Peptidase_S1C"/>
</dbReference>
<name>A0A523URF7_UNCT6</name>
<feature type="repeat" description="TPR" evidence="3">
    <location>
        <begin position="312"/>
        <end position="345"/>
    </location>
</feature>
<keyword evidence="4" id="KW-0645">Protease</keyword>
<dbReference type="Gene3D" id="1.25.40.10">
    <property type="entry name" value="Tetratricopeptide repeat domain"/>
    <property type="match status" value="2"/>
</dbReference>
<accession>A0A523URF7</accession>
<evidence type="ECO:0000256" key="2">
    <source>
        <dbReference type="ARBA" id="ARBA00022803"/>
    </source>
</evidence>
<reference evidence="4 5" key="1">
    <citation type="submission" date="2019-03" db="EMBL/GenBank/DDBJ databases">
        <title>Metabolic potential of uncultured bacteria and archaea associated with petroleum seepage in deep-sea sediments.</title>
        <authorList>
            <person name="Dong X."/>
            <person name="Hubert C."/>
        </authorList>
    </citation>
    <scope>NUCLEOTIDE SEQUENCE [LARGE SCALE GENOMIC DNA]</scope>
    <source>
        <strain evidence="4">E44_bin18</strain>
    </source>
</reference>
<sequence length="492" mass="54622">MTGKGKSAPRAVGCFLIICIASVVSIPTVSSELTEGELTAIADLVEPATVFVQTLDWRGRLIRWGSGFIVNEYGAVVTASHVVHDPNRTVVRTIFGEIYPIDGVLAEDKERDVILLSAPVPRHALHPLPLASSPPEPGEHVVLVQHPHDGERTILEGIVEAAPKIPEKGTVLVIRLPIVGGWSGSAVINTKGEVVGVANDRIGTGPNTLTVAAPAAIVPALLSGENHSFFPWKSDASDPPNDSPEDLYWAGRLVQIYRGRREALSYFEQAFEKDPEYAEAYIEAAFCYGKLERYDDEIYALRDAIRIIPSDAGLHFRLGSTYCILERHDEAIESYLKGTRIDPDDIWARFRLGLIYERLKRYEEAAREYREYVRLAPDYGSPHASLGRAYTKLGQYDDAVEEFKKAIQIDPGYDFTYSSLAEAYYGMGLYGEGIRAHEIASRLSPEDAFCHRDLGRAYARLGEVWLAAEQYTILRNLDSSLGKIIAEYMFDE</sequence>
<dbReference type="Pfam" id="PF13432">
    <property type="entry name" value="TPR_16"/>
    <property type="match status" value="1"/>
</dbReference>
<dbReference type="Proteomes" id="UP000315525">
    <property type="component" value="Unassembled WGS sequence"/>
</dbReference>
<gene>
    <name evidence="4" type="ORF">E3J62_08485</name>
</gene>
<organism evidence="4 5">
    <name type="scientific">candidate division TA06 bacterium</name>
    <dbReference type="NCBI Taxonomy" id="2250710"/>
    <lineage>
        <taxon>Bacteria</taxon>
        <taxon>Bacteria division TA06</taxon>
    </lineage>
</organism>
<dbReference type="SMART" id="SM00028">
    <property type="entry name" value="TPR"/>
    <property type="match status" value="7"/>
</dbReference>
<evidence type="ECO:0000313" key="5">
    <source>
        <dbReference type="Proteomes" id="UP000315525"/>
    </source>
</evidence>